<organism evidence="2 3">
    <name type="scientific">Citrus sinensis</name>
    <name type="common">Sweet orange</name>
    <name type="synonym">Citrus aurantium var. sinensis</name>
    <dbReference type="NCBI Taxonomy" id="2711"/>
    <lineage>
        <taxon>Eukaryota</taxon>
        <taxon>Viridiplantae</taxon>
        <taxon>Streptophyta</taxon>
        <taxon>Embryophyta</taxon>
        <taxon>Tracheophyta</taxon>
        <taxon>Spermatophyta</taxon>
        <taxon>Magnoliopsida</taxon>
        <taxon>eudicotyledons</taxon>
        <taxon>Gunneridae</taxon>
        <taxon>Pentapetalae</taxon>
        <taxon>rosids</taxon>
        <taxon>malvids</taxon>
        <taxon>Sapindales</taxon>
        <taxon>Rutaceae</taxon>
        <taxon>Aurantioideae</taxon>
        <taxon>Citrus</taxon>
    </lineage>
</organism>
<accession>A0A067GR21</accession>
<evidence type="ECO:0000256" key="1">
    <source>
        <dbReference type="SAM" id="Phobius"/>
    </source>
</evidence>
<protein>
    <submittedName>
        <fullName evidence="2">Uncharacterized protein</fullName>
    </submittedName>
</protein>
<proteinExistence type="predicted"/>
<name>A0A067GR21_CITSI</name>
<keyword evidence="1" id="KW-1133">Transmembrane helix</keyword>
<dbReference type="EMBL" id="KK784879">
    <property type="protein sequence ID" value="KDO77751.1"/>
    <property type="molecule type" value="Genomic_DNA"/>
</dbReference>
<keyword evidence="1" id="KW-0812">Transmembrane</keyword>
<dbReference type="SMR" id="A0A067GR21"/>
<reference evidence="2 3" key="1">
    <citation type="submission" date="2014-04" db="EMBL/GenBank/DDBJ databases">
        <authorList>
            <consortium name="International Citrus Genome Consortium"/>
            <person name="Gmitter F."/>
            <person name="Chen C."/>
            <person name="Farmerie W."/>
            <person name="Harkins T."/>
            <person name="Desany B."/>
            <person name="Mohiuddin M."/>
            <person name="Kodira C."/>
            <person name="Borodovsky M."/>
            <person name="Lomsadze A."/>
            <person name="Burns P."/>
            <person name="Jenkins J."/>
            <person name="Prochnik S."/>
            <person name="Shu S."/>
            <person name="Chapman J."/>
            <person name="Pitluck S."/>
            <person name="Schmutz J."/>
            <person name="Rokhsar D."/>
        </authorList>
    </citation>
    <scope>NUCLEOTIDE SEQUENCE</scope>
</reference>
<feature type="transmembrane region" description="Helical" evidence="1">
    <location>
        <begin position="41"/>
        <end position="67"/>
    </location>
</feature>
<gene>
    <name evidence="2" type="ORF">CISIN_1g040905mg</name>
</gene>
<dbReference type="Proteomes" id="UP000027120">
    <property type="component" value="Unassembled WGS sequence"/>
</dbReference>
<keyword evidence="3" id="KW-1185">Reference proteome</keyword>
<evidence type="ECO:0000313" key="3">
    <source>
        <dbReference type="Proteomes" id="UP000027120"/>
    </source>
</evidence>
<evidence type="ECO:0000313" key="2">
    <source>
        <dbReference type="EMBL" id="KDO77751.1"/>
    </source>
</evidence>
<feature type="transmembrane region" description="Helical" evidence="1">
    <location>
        <begin position="16"/>
        <end position="35"/>
    </location>
</feature>
<keyword evidence="1" id="KW-0472">Membrane</keyword>
<sequence length="69" mass="7864">MPVIKNFKKESSTKRIIQVNISGVTYCVTVATTMVNVDLSYFYILIFLLIICAYIDPNCIFVSIAYLTF</sequence>
<dbReference type="AlphaFoldDB" id="A0A067GR21"/>